<dbReference type="SUPFAM" id="SSF53474">
    <property type="entry name" value="alpha/beta-Hydrolases"/>
    <property type="match status" value="1"/>
</dbReference>
<dbReference type="InterPro" id="IPR033906">
    <property type="entry name" value="Lipase_N"/>
</dbReference>
<name>A0A6J2JSH9_BOMMA</name>
<keyword evidence="6" id="KW-1185">Reference proteome</keyword>
<dbReference type="InterPro" id="IPR013818">
    <property type="entry name" value="Lipase"/>
</dbReference>
<reference evidence="7 8" key="1">
    <citation type="submission" date="2025-04" db="UniProtKB">
        <authorList>
            <consortium name="RefSeq"/>
        </authorList>
    </citation>
    <scope>IDENTIFICATION</scope>
    <source>
        <tissue evidence="7 8">Silk gland</tissue>
    </source>
</reference>
<dbReference type="PANTHER" id="PTHR11610:SF173">
    <property type="entry name" value="LIPASE DOMAIN-CONTAINING PROTEIN-RELATED"/>
    <property type="match status" value="1"/>
</dbReference>
<sequence length="271" mass="29942">MDAYGNVVTENLKEDNLFKNSIKIITHGWKSSIDSPAVKVIKEAYLETKDADIITIDWSVTADSFFYNWVANKTKNIGEQVAIFLDGLSKQHNVSGDQIHLIGHSLGAHVMGVAAYKSNLTINRITGLDPARPLFEYPSRDDSEKLDSSDAKFVDVIHTCGGVLGIEAAIGTADFYPNSGIPPQPGCDSIQKILEACSHSRAHDYFAESIKTPKAFPAFKCASWLDYLQNLCDQYGFMGEDVNRNVTGKLYLKTNAKQPFGRSFEPFCLFG</sequence>
<dbReference type="GO" id="GO:0005615">
    <property type="term" value="C:extracellular space"/>
    <property type="evidence" value="ECO:0007669"/>
    <property type="project" value="TreeGrafter"/>
</dbReference>
<evidence type="ECO:0000313" key="6">
    <source>
        <dbReference type="Proteomes" id="UP000504629"/>
    </source>
</evidence>
<dbReference type="GO" id="GO:0016042">
    <property type="term" value="P:lipid catabolic process"/>
    <property type="evidence" value="ECO:0007669"/>
    <property type="project" value="TreeGrafter"/>
</dbReference>
<gene>
    <name evidence="7 8" type="primary">LOC114244812</name>
</gene>
<feature type="domain" description="Lipase" evidence="5">
    <location>
        <begin position="19"/>
        <end position="260"/>
    </location>
</feature>
<evidence type="ECO:0000256" key="4">
    <source>
        <dbReference type="RuleBase" id="RU004262"/>
    </source>
</evidence>
<dbReference type="InterPro" id="IPR029058">
    <property type="entry name" value="AB_hydrolase_fold"/>
</dbReference>
<dbReference type="Gene3D" id="3.40.50.1820">
    <property type="entry name" value="alpha/beta hydrolase"/>
    <property type="match status" value="1"/>
</dbReference>
<evidence type="ECO:0000259" key="5">
    <source>
        <dbReference type="Pfam" id="PF00151"/>
    </source>
</evidence>
<dbReference type="KEGG" id="bman:114244812"/>
<dbReference type="RefSeq" id="XP_028032520.1">
    <property type="nucleotide sequence ID" value="XM_028176719.1"/>
</dbReference>
<dbReference type="CDD" id="cd00707">
    <property type="entry name" value="Pancreat_lipase_like"/>
    <property type="match status" value="1"/>
</dbReference>
<proteinExistence type="inferred from homology"/>
<dbReference type="OrthoDB" id="199913at2759"/>
<evidence type="ECO:0000256" key="3">
    <source>
        <dbReference type="ARBA" id="ARBA00022525"/>
    </source>
</evidence>
<dbReference type="Pfam" id="PF00151">
    <property type="entry name" value="Lipase"/>
    <property type="match status" value="1"/>
</dbReference>
<dbReference type="InterPro" id="IPR000734">
    <property type="entry name" value="TAG_lipase"/>
</dbReference>
<evidence type="ECO:0000313" key="8">
    <source>
        <dbReference type="RefSeq" id="XP_028032521.1"/>
    </source>
</evidence>
<dbReference type="RefSeq" id="XP_028032521.1">
    <property type="nucleotide sequence ID" value="XM_028176720.1"/>
</dbReference>
<accession>A0A6J2JSH9</accession>
<dbReference type="GO" id="GO:0017171">
    <property type="term" value="F:serine hydrolase activity"/>
    <property type="evidence" value="ECO:0007669"/>
    <property type="project" value="TreeGrafter"/>
</dbReference>
<keyword evidence="3" id="KW-0964">Secreted</keyword>
<evidence type="ECO:0000256" key="2">
    <source>
        <dbReference type="ARBA" id="ARBA00010701"/>
    </source>
</evidence>
<dbReference type="GeneID" id="114244812"/>
<protein>
    <submittedName>
        <fullName evidence="7 8">Lipoprotein lipase-like</fullName>
    </submittedName>
</protein>
<evidence type="ECO:0000256" key="1">
    <source>
        <dbReference type="ARBA" id="ARBA00004613"/>
    </source>
</evidence>
<dbReference type="PANTHER" id="PTHR11610">
    <property type="entry name" value="LIPASE"/>
    <property type="match status" value="1"/>
</dbReference>
<dbReference type="GO" id="GO:0016298">
    <property type="term" value="F:lipase activity"/>
    <property type="evidence" value="ECO:0007669"/>
    <property type="project" value="InterPro"/>
</dbReference>
<comment type="similarity">
    <text evidence="2 4">Belongs to the AB hydrolase superfamily. Lipase family.</text>
</comment>
<dbReference type="Proteomes" id="UP000504629">
    <property type="component" value="Unplaced"/>
</dbReference>
<dbReference type="PRINTS" id="PR00821">
    <property type="entry name" value="TAGLIPASE"/>
</dbReference>
<dbReference type="AlphaFoldDB" id="A0A6J2JSH9"/>
<comment type="subcellular location">
    <subcellularLocation>
        <location evidence="1">Secreted</location>
    </subcellularLocation>
</comment>
<organism evidence="6 7">
    <name type="scientific">Bombyx mandarina</name>
    <name type="common">Wild silk moth</name>
    <name type="synonym">Wild silkworm</name>
    <dbReference type="NCBI Taxonomy" id="7092"/>
    <lineage>
        <taxon>Eukaryota</taxon>
        <taxon>Metazoa</taxon>
        <taxon>Ecdysozoa</taxon>
        <taxon>Arthropoda</taxon>
        <taxon>Hexapoda</taxon>
        <taxon>Insecta</taxon>
        <taxon>Pterygota</taxon>
        <taxon>Neoptera</taxon>
        <taxon>Endopterygota</taxon>
        <taxon>Lepidoptera</taxon>
        <taxon>Glossata</taxon>
        <taxon>Ditrysia</taxon>
        <taxon>Bombycoidea</taxon>
        <taxon>Bombycidae</taxon>
        <taxon>Bombycinae</taxon>
        <taxon>Bombyx</taxon>
    </lineage>
</organism>
<evidence type="ECO:0000313" key="7">
    <source>
        <dbReference type="RefSeq" id="XP_028032520.1"/>
    </source>
</evidence>